<dbReference type="PANTHER" id="PTHR22883">
    <property type="entry name" value="ZINC FINGER DHHC DOMAIN CONTAINING PROTEIN"/>
    <property type="match status" value="1"/>
</dbReference>
<dbReference type="EC" id="2.3.1.225" evidence="10"/>
<comment type="domain">
    <text evidence="10">The DHHC domain is required for palmitoyltransferase activity.</text>
</comment>
<dbReference type="EMBL" id="BEYU01000020">
    <property type="protein sequence ID" value="GBG26420.1"/>
    <property type="molecule type" value="Genomic_DNA"/>
</dbReference>
<feature type="transmembrane region" description="Helical" evidence="10">
    <location>
        <begin position="88"/>
        <end position="107"/>
    </location>
</feature>
<dbReference type="AlphaFoldDB" id="A0A2R5G5Z9"/>
<reference evidence="13 14" key="1">
    <citation type="submission" date="2017-12" db="EMBL/GenBank/DDBJ databases">
        <title>Sequencing, de novo assembly and annotation of complete genome of a new Thraustochytrid species, strain FCC1311.</title>
        <authorList>
            <person name="Sedici K."/>
            <person name="Godart F."/>
            <person name="Aiese Cigliano R."/>
            <person name="Sanseverino W."/>
            <person name="Barakat M."/>
            <person name="Ortet P."/>
            <person name="Marechal E."/>
            <person name="Cagnac O."/>
            <person name="Amato A."/>
        </authorList>
    </citation>
    <scope>NUCLEOTIDE SEQUENCE [LARGE SCALE GENOMIC DNA]</scope>
</reference>
<keyword evidence="7" id="KW-0449">Lipoprotein</keyword>
<feature type="signal peptide" evidence="11">
    <location>
        <begin position="1"/>
        <end position="18"/>
    </location>
</feature>
<gene>
    <name evidence="13" type="ORF">FCC1311_026412</name>
</gene>
<comment type="similarity">
    <text evidence="10">Belongs to the DHHC palmitoyltransferase family.</text>
</comment>
<dbReference type="OrthoDB" id="9909019at2759"/>
<sequence>MPLVFIALDFTAFMLTGCTDPGVVTPQPDRGTTPDPSRRFCNTCNVYQDDNQRHCSFCNACVRELDHHCGVTGTCIGARNKVHFMMLFFYYMMSFWSLVTAIVYIAICTTLSTSSGFDGSFSPAVEISAHAFGILFVVVAVASAGFWFLAYFDMLGDCGMCVYRIFCCVPMARRGSSLVATDLEREPACGACTPCSFCTVPKREFYP</sequence>
<evidence type="ECO:0000256" key="5">
    <source>
        <dbReference type="ARBA" id="ARBA00023136"/>
    </source>
</evidence>
<keyword evidence="4 10" id="KW-1133">Transmembrane helix</keyword>
<keyword evidence="5 10" id="KW-0472">Membrane</keyword>
<dbReference type="InterPro" id="IPR039859">
    <property type="entry name" value="PFA4/ZDH16/20/ERF2-like"/>
</dbReference>
<dbReference type="InParanoid" id="A0A2R5G5Z9"/>
<feature type="chain" id="PRO_5015346556" description="Palmitoyltransferase" evidence="11">
    <location>
        <begin position="19"/>
        <end position="207"/>
    </location>
</feature>
<protein>
    <recommendedName>
        <fullName evidence="10">Palmitoyltransferase</fullName>
        <ecNumber evidence="10">2.3.1.225</ecNumber>
    </recommendedName>
</protein>
<dbReference type="GO" id="GO:0005783">
    <property type="term" value="C:endoplasmic reticulum"/>
    <property type="evidence" value="ECO:0007669"/>
    <property type="project" value="TreeGrafter"/>
</dbReference>
<evidence type="ECO:0000256" key="1">
    <source>
        <dbReference type="ARBA" id="ARBA00004127"/>
    </source>
</evidence>
<evidence type="ECO:0000256" key="10">
    <source>
        <dbReference type="RuleBase" id="RU079119"/>
    </source>
</evidence>
<feature type="transmembrane region" description="Helical" evidence="10">
    <location>
        <begin position="127"/>
        <end position="150"/>
    </location>
</feature>
<comment type="subcellular location">
    <subcellularLocation>
        <location evidence="1">Endomembrane system</location>
        <topology evidence="1">Multi-pass membrane protein</topology>
    </subcellularLocation>
</comment>
<evidence type="ECO:0000313" key="13">
    <source>
        <dbReference type="EMBL" id="GBG26420.1"/>
    </source>
</evidence>
<evidence type="ECO:0000259" key="12">
    <source>
        <dbReference type="Pfam" id="PF01529"/>
    </source>
</evidence>
<organism evidence="13 14">
    <name type="scientific">Hondaea fermentalgiana</name>
    <dbReference type="NCBI Taxonomy" id="2315210"/>
    <lineage>
        <taxon>Eukaryota</taxon>
        <taxon>Sar</taxon>
        <taxon>Stramenopiles</taxon>
        <taxon>Bigyra</taxon>
        <taxon>Labyrinthulomycetes</taxon>
        <taxon>Thraustochytrida</taxon>
        <taxon>Thraustochytriidae</taxon>
        <taxon>Hondaea</taxon>
    </lineage>
</organism>
<keyword evidence="2 10" id="KW-0808">Transferase</keyword>
<evidence type="ECO:0000256" key="11">
    <source>
        <dbReference type="SAM" id="SignalP"/>
    </source>
</evidence>
<dbReference type="GO" id="GO:0005794">
    <property type="term" value="C:Golgi apparatus"/>
    <property type="evidence" value="ECO:0007669"/>
    <property type="project" value="TreeGrafter"/>
</dbReference>
<proteinExistence type="inferred from homology"/>
<comment type="caution">
    <text evidence="13">The sequence shown here is derived from an EMBL/GenBank/DDBJ whole genome shotgun (WGS) entry which is preliminary data.</text>
</comment>
<evidence type="ECO:0000256" key="3">
    <source>
        <dbReference type="ARBA" id="ARBA00022692"/>
    </source>
</evidence>
<evidence type="ECO:0000256" key="9">
    <source>
        <dbReference type="ARBA" id="ARBA00048048"/>
    </source>
</evidence>
<dbReference type="PROSITE" id="PS50216">
    <property type="entry name" value="DHHC"/>
    <property type="match status" value="1"/>
</dbReference>
<keyword evidence="14" id="KW-1185">Reference proteome</keyword>
<keyword evidence="3 10" id="KW-0812">Transmembrane</keyword>
<evidence type="ECO:0000256" key="6">
    <source>
        <dbReference type="ARBA" id="ARBA00023139"/>
    </source>
</evidence>
<dbReference type="PANTHER" id="PTHR22883:SF43">
    <property type="entry name" value="PALMITOYLTRANSFERASE APP"/>
    <property type="match status" value="1"/>
</dbReference>
<evidence type="ECO:0000256" key="7">
    <source>
        <dbReference type="ARBA" id="ARBA00023288"/>
    </source>
</evidence>
<dbReference type="InterPro" id="IPR001594">
    <property type="entry name" value="Palmitoyltrfase_DHHC"/>
</dbReference>
<dbReference type="GO" id="GO:0006612">
    <property type="term" value="P:protein targeting to membrane"/>
    <property type="evidence" value="ECO:0007669"/>
    <property type="project" value="TreeGrafter"/>
</dbReference>
<evidence type="ECO:0000256" key="2">
    <source>
        <dbReference type="ARBA" id="ARBA00022679"/>
    </source>
</evidence>
<keyword evidence="6" id="KW-0564">Palmitate</keyword>
<keyword evidence="11" id="KW-0732">Signal</keyword>
<dbReference type="Proteomes" id="UP000241890">
    <property type="component" value="Unassembled WGS sequence"/>
</dbReference>
<dbReference type="Pfam" id="PF01529">
    <property type="entry name" value="DHHC"/>
    <property type="match status" value="1"/>
</dbReference>
<evidence type="ECO:0000256" key="8">
    <source>
        <dbReference type="ARBA" id="ARBA00023315"/>
    </source>
</evidence>
<name>A0A2R5G5Z9_9STRA</name>
<evidence type="ECO:0000313" key="14">
    <source>
        <dbReference type="Proteomes" id="UP000241890"/>
    </source>
</evidence>
<comment type="catalytic activity">
    <reaction evidence="9 10">
        <text>L-cysteinyl-[protein] + hexadecanoyl-CoA = S-hexadecanoyl-L-cysteinyl-[protein] + CoA</text>
        <dbReference type="Rhea" id="RHEA:36683"/>
        <dbReference type="Rhea" id="RHEA-COMP:10131"/>
        <dbReference type="Rhea" id="RHEA-COMP:11032"/>
        <dbReference type="ChEBI" id="CHEBI:29950"/>
        <dbReference type="ChEBI" id="CHEBI:57287"/>
        <dbReference type="ChEBI" id="CHEBI:57379"/>
        <dbReference type="ChEBI" id="CHEBI:74151"/>
        <dbReference type="EC" id="2.3.1.225"/>
    </reaction>
</comment>
<feature type="domain" description="Palmitoyltransferase DHHC" evidence="12">
    <location>
        <begin position="37"/>
        <end position="142"/>
    </location>
</feature>
<dbReference type="GO" id="GO:0019706">
    <property type="term" value="F:protein-cysteine S-palmitoyltransferase activity"/>
    <property type="evidence" value="ECO:0007669"/>
    <property type="project" value="UniProtKB-EC"/>
</dbReference>
<accession>A0A2R5G5Z9</accession>
<evidence type="ECO:0000256" key="4">
    <source>
        <dbReference type="ARBA" id="ARBA00022989"/>
    </source>
</evidence>
<keyword evidence="8 10" id="KW-0012">Acyltransferase</keyword>